<dbReference type="AlphaFoldDB" id="A0A0F8WA32"/>
<organism evidence="1">
    <name type="scientific">marine sediment metagenome</name>
    <dbReference type="NCBI Taxonomy" id="412755"/>
    <lineage>
        <taxon>unclassified sequences</taxon>
        <taxon>metagenomes</taxon>
        <taxon>ecological metagenomes</taxon>
    </lineage>
</organism>
<protein>
    <submittedName>
        <fullName evidence="1">Uncharacterized protein</fullName>
    </submittedName>
</protein>
<accession>A0A0F8WA32</accession>
<evidence type="ECO:0000313" key="1">
    <source>
        <dbReference type="EMBL" id="KKK53463.1"/>
    </source>
</evidence>
<proteinExistence type="predicted"/>
<name>A0A0F8WA32_9ZZZZ</name>
<dbReference type="Gene3D" id="3.30.420.240">
    <property type="match status" value="1"/>
</dbReference>
<sequence>TQYELIPLAGKGRLLSPTHLQQLAGNHSRLYKPPTVAPGLAAGLDLAGGSDDDDRAATHDLTVLTIAIVTPPSAADPVPENHVAVVQHIAWQGEPPDHLIAQLIDILRNVWPITTLAVDATGLGDTAAAMLTRGLPSTNVLPVKFTRTTKSELGYALQSAIATGRLKLYEPDGSPDSDAVWHQAERTRVEYFPSRAMNFYMDPAVGHDDHIISLALCEHAAQNATPRIARGRRPT</sequence>
<reference evidence="1" key="1">
    <citation type="journal article" date="2015" name="Nature">
        <title>Complex archaea that bridge the gap between prokaryotes and eukaryotes.</title>
        <authorList>
            <person name="Spang A."/>
            <person name="Saw J.H."/>
            <person name="Jorgensen S.L."/>
            <person name="Zaremba-Niedzwiedzka K."/>
            <person name="Martijn J."/>
            <person name="Lind A.E."/>
            <person name="van Eijk R."/>
            <person name="Schleper C."/>
            <person name="Guy L."/>
            <person name="Ettema T.J."/>
        </authorList>
    </citation>
    <scope>NUCLEOTIDE SEQUENCE</scope>
</reference>
<gene>
    <name evidence="1" type="ORF">LCGC14_3094540</name>
</gene>
<dbReference type="EMBL" id="LAZR01066492">
    <property type="protein sequence ID" value="KKK53463.1"/>
    <property type="molecule type" value="Genomic_DNA"/>
</dbReference>
<comment type="caution">
    <text evidence="1">The sequence shown here is derived from an EMBL/GenBank/DDBJ whole genome shotgun (WGS) entry which is preliminary data.</text>
</comment>
<feature type="non-terminal residue" evidence="1">
    <location>
        <position position="1"/>
    </location>
</feature>